<dbReference type="EMBL" id="NGJN01000005">
    <property type="protein sequence ID" value="OZV68045.1"/>
    <property type="molecule type" value="Genomic_DNA"/>
</dbReference>
<keyword evidence="1" id="KW-0472">Membrane</keyword>
<name>A0A265URV8_9FLAO</name>
<dbReference type="OrthoDB" id="1414794at2"/>
<protein>
    <submittedName>
        <fullName evidence="2">Uncharacterized protein</fullName>
    </submittedName>
</protein>
<dbReference type="AlphaFoldDB" id="A0A265URV8"/>
<proteinExistence type="predicted"/>
<sequence length="252" mass="29873">MIKFFRHIRKTLLMENKTSKYFKYAIGEIILVVIGILIALQINNWNVKRIERQREVSYLKNIKLDLQKDLTNLIYMIEFRQDKFERTQKILSQINGSPTSNIDQLAKDVYFTIMEERFTPNNSTYNELSNSGNLNLIANDSIKKLLLDLQEIYKYNDAGIDHETYEYREYISKSLFSYVDLDLIKPIYEEEKTAREQNIDLQSFQSLFQSLEYKNGLVISITISKDFIPFYDKIKSKSETIIELINRDIEKP</sequence>
<feature type="transmembrane region" description="Helical" evidence="1">
    <location>
        <begin position="21"/>
        <end position="42"/>
    </location>
</feature>
<dbReference type="Proteomes" id="UP000216840">
    <property type="component" value="Unassembled WGS sequence"/>
</dbReference>
<keyword evidence="1" id="KW-1133">Transmembrane helix</keyword>
<dbReference type="Pfam" id="PF19578">
    <property type="entry name" value="DUF6090"/>
    <property type="match status" value="1"/>
</dbReference>
<organism evidence="2 3">
    <name type="scientific">Winogradskyella aurantia</name>
    <dbReference type="NCBI Taxonomy" id="1915063"/>
    <lineage>
        <taxon>Bacteria</taxon>
        <taxon>Pseudomonadati</taxon>
        <taxon>Bacteroidota</taxon>
        <taxon>Flavobacteriia</taxon>
        <taxon>Flavobacteriales</taxon>
        <taxon>Flavobacteriaceae</taxon>
        <taxon>Winogradskyella</taxon>
    </lineage>
</organism>
<accession>A0A265URV8</accession>
<evidence type="ECO:0000313" key="2">
    <source>
        <dbReference type="EMBL" id="OZV68045.1"/>
    </source>
</evidence>
<reference evidence="2 3" key="1">
    <citation type="submission" date="2017-05" db="EMBL/GenBank/DDBJ databases">
        <title>The draft genome sequence of Idiomarina salinarum WNB302.</title>
        <authorList>
            <person name="Sun Y."/>
            <person name="Chen B."/>
            <person name="Du Z."/>
        </authorList>
    </citation>
    <scope>NUCLEOTIDE SEQUENCE [LARGE SCALE GENOMIC DNA]</scope>
    <source>
        <strain evidence="2 3">WNB302</strain>
    </source>
</reference>
<evidence type="ECO:0000256" key="1">
    <source>
        <dbReference type="SAM" id="Phobius"/>
    </source>
</evidence>
<dbReference type="InterPro" id="IPR045749">
    <property type="entry name" value="DUF6090"/>
</dbReference>
<keyword evidence="3" id="KW-1185">Reference proteome</keyword>
<evidence type="ECO:0000313" key="3">
    <source>
        <dbReference type="Proteomes" id="UP000216840"/>
    </source>
</evidence>
<comment type="caution">
    <text evidence="2">The sequence shown here is derived from an EMBL/GenBank/DDBJ whole genome shotgun (WGS) entry which is preliminary data.</text>
</comment>
<gene>
    <name evidence="2" type="ORF">CA834_10385</name>
</gene>
<keyword evidence="1" id="KW-0812">Transmembrane</keyword>